<feature type="transmembrane region" description="Helical" evidence="2">
    <location>
        <begin position="92"/>
        <end position="113"/>
    </location>
</feature>
<feature type="transmembrane region" description="Helical" evidence="2">
    <location>
        <begin position="201"/>
        <end position="219"/>
    </location>
</feature>
<dbReference type="EMBL" id="JACAZH010000049">
    <property type="protein sequence ID" value="KAF7334207.1"/>
    <property type="molecule type" value="Genomic_DNA"/>
</dbReference>
<gene>
    <name evidence="3" type="ORF">MSAN_02382000</name>
</gene>
<organism evidence="3 4">
    <name type="scientific">Mycena sanguinolenta</name>
    <dbReference type="NCBI Taxonomy" id="230812"/>
    <lineage>
        <taxon>Eukaryota</taxon>
        <taxon>Fungi</taxon>
        <taxon>Dikarya</taxon>
        <taxon>Basidiomycota</taxon>
        <taxon>Agaricomycotina</taxon>
        <taxon>Agaricomycetes</taxon>
        <taxon>Agaricomycetidae</taxon>
        <taxon>Agaricales</taxon>
        <taxon>Marasmiineae</taxon>
        <taxon>Mycenaceae</taxon>
        <taxon>Mycena</taxon>
    </lineage>
</organism>
<dbReference type="Proteomes" id="UP000623467">
    <property type="component" value="Unassembled WGS sequence"/>
</dbReference>
<evidence type="ECO:0008006" key="5">
    <source>
        <dbReference type="Google" id="ProtNLM"/>
    </source>
</evidence>
<keyword evidence="2" id="KW-0812">Transmembrane</keyword>
<feature type="transmembrane region" description="Helical" evidence="2">
    <location>
        <begin position="167"/>
        <end position="189"/>
    </location>
</feature>
<accession>A0A8H6X4W4</accession>
<evidence type="ECO:0000313" key="4">
    <source>
        <dbReference type="Proteomes" id="UP000623467"/>
    </source>
</evidence>
<feature type="compositionally biased region" description="Polar residues" evidence="1">
    <location>
        <begin position="312"/>
        <end position="323"/>
    </location>
</feature>
<feature type="transmembrane region" description="Helical" evidence="2">
    <location>
        <begin position="253"/>
        <end position="272"/>
    </location>
</feature>
<sequence length="357" mass="38403">MANTTNLPNPFTPLAFIPPVPASEFEAAQYLFAATAYVWDIGVNLGNDYALLFKYKVRFPTIVYFLSRAFTLAYILTCFVFAVAPVKNCDAIVIGFSTCLVLSQTSTALLFFLRATAVWHPNKIAYAMFSVLWLAVLAAAVAASLGTHGVHIGPTKQCAETGMAPNAQILVIVVLINDTAIFTAITYRILAHTIVADSPAARLRIFFGGAGSFTLSKALLQSGQHFYLVAVTANVTLLAVFKRNANNHYQSMLAIPAFALINAMACLVFRRVKLGSISPDGTVEIPTIGPSSDFYPTTNPRSLPLQFHHTDPTTAESRSNTTPPSDPRVETAIDKFEDGAAASQGIPKPINLASVPV</sequence>
<reference evidence="3" key="1">
    <citation type="submission" date="2020-05" db="EMBL/GenBank/DDBJ databases">
        <title>Mycena genomes resolve the evolution of fungal bioluminescence.</title>
        <authorList>
            <person name="Tsai I.J."/>
        </authorList>
    </citation>
    <scope>NUCLEOTIDE SEQUENCE</scope>
    <source>
        <strain evidence="3">160909Yilan</strain>
    </source>
</reference>
<dbReference type="OrthoDB" id="3038990at2759"/>
<protein>
    <recommendedName>
        <fullName evidence="5">Transmembrane protein</fullName>
    </recommendedName>
</protein>
<keyword evidence="2" id="KW-0472">Membrane</keyword>
<proteinExistence type="predicted"/>
<keyword evidence="4" id="KW-1185">Reference proteome</keyword>
<comment type="caution">
    <text evidence="3">The sequence shown here is derived from an EMBL/GenBank/DDBJ whole genome shotgun (WGS) entry which is preliminary data.</text>
</comment>
<keyword evidence="2" id="KW-1133">Transmembrane helix</keyword>
<feature type="region of interest" description="Disordered" evidence="1">
    <location>
        <begin position="299"/>
        <end position="330"/>
    </location>
</feature>
<evidence type="ECO:0000313" key="3">
    <source>
        <dbReference type="EMBL" id="KAF7334207.1"/>
    </source>
</evidence>
<evidence type="ECO:0000256" key="1">
    <source>
        <dbReference type="SAM" id="MobiDB-lite"/>
    </source>
</evidence>
<name>A0A8H6X4W4_9AGAR</name>
<evidence type="ECO:0000256" key="2">
    <source>
        <dbReference type="SAM" id="Phobius"/>
    </source>
</evidence>
<feature type="transmembrane region" description="Helical" evidence="2">
    <location>
        <begin position="125"/>
        <end position="147"/>
    </location>
</feature>
<feature type="transmembrane region" description="Helical" evidence="2">
    <location>
        <begin position="62"/>
        <end position="86"/>
    </location>
</feature>
<dbReference type="AlphaFoldDB" id="A0A8H6X4W4"/>